<dbReference type="AlphaFoldDB" id="A0A381YV53"/>
<accession>A0A381YV53</accession>
<dbReference type="EMBL" id="UINC01019146">
    <property type="protein sequence ID" value="SVA80916.1"/>
    <property type="molecule type" value="Genomic_DNA"/>
</dbReference>
<gene>
    <name evidence="1" type="ORF">METZ01_LOCUS133770</name>
</gene>
<evidence type="ECO:0000313" key="1">
    <source>
        <dbReference type="EMBL" id="SVA80916.1"/>
    </source>
</evidence>
<reference evidence="1" key="1">
    <citation type="submission" date="2018-05" db="EMBL/GenBank/DDBJ databases">
        <authorList>
            <person name="Lanie J.A."/>
            <person name="Ng W.-L."/>
            <person name="Kazmierczak K.M."/>
            <person name="Andrzejewski T.M."/>
            <person name="Davidsen T.M."/>
            <person name="Wayne K.J."/>
            <person name="Tettelin H."/>
            <person name="Glass J.I."/>
            <person name="Rusch D."/>
            <person name="Podicherti R."/>
            <person name="Tsui H.-C.T."/>
            <person name="Winkler M.E."/>
        </authorList>
    </citation>
    <scope>NUCLEOTIDE SEQUENCE</scope>
</reference>
<sequence length="110" mass="13020">MGSSKNNLQWDESRSPQWRYLLGKKDPKYNSRKREKDHLFNEAKQKREKYTKTSQKDTEIAEMTDCSSKTDLINAELTTQLKKIDKNTVIRVKDNDIRRISRISVRAKTD</sequence>
<organism evidence="1">
    <name type="scientific">marine metagenome</name>
    <dbReference type="NCBI Taxonomy" id="408172"/>
    <lineage>
        <taxon>unclassified sequences</taxon>
        <taxon>metagenomes</taxon>
        <taxon>ecological metagenomes</taxon>
    </lineage>
</organism>
<protein>
    <submittedName>
        <fullName evidence="1">Uncharacterized protein</fullName>
    </submittedName>
</protein>
<proteinExistence type="predicted"/>
<name>A0A381YV53_9ZZZZ</name>